<dbReference type="Proteomes" id="UP000017836">
    <property type="component" value="Unassembled WGS sequence"/>
</dbReference>
<dbReference type="EMBL" id="KI393256">
    <property type="protein sequence ID" value="ERN08626.1"/>
    <property type="molecule type" value="Genomic_DNA"/>
</dbReference>
<proteinExistence type="predicted"/>
<dbReference type="Gramene" id="ERN08626">
    <property type="protein sequence ID" value="ERN08626"/>
    <property type="gene ID" value="AMTR_s00017p00186120"/>
</dbReference>
<organism evidence="1 2">
    <name type="scientific">Amborella trichopoda</name>
    <dbReference type="NCBI Taxonomy" id="13333"/>
    <lineage>
        <taxon>Eukaryota</taxon>
        <taxon>Viridiplantae</taxon>
        <taxon>Streptophyta</taxon>
        <taxon>Embryophyta</taxon>
        <taxon>Tracheophyta</taxon>
        <taxon>Spermatophyta</taxon>
        <taxon>Magnoliopsida</taxon>
        <taxon>Amborellales</taxon>
        <taxon>Amborellaceae</taxon>
        <taxon>Amborella</taxon>
    </lineage>
</organism>
<evidence type="ECO:0000313" key="1">
    <source>
        <dbReference type="EMBL" id="ERN08626.1"/>
    </source>
</evidence>
<keyword evidence="2" id="KW-1185">Reference proteome</keyword>
<gene>
    <name evidence="1" type="ORF">AMTR_s00017p00186120</name>
</gene>
<protein>
    <submittedName>
        <fullName evidence="1">Uncharacterized protein</fullName>
    </submittedName>
</protein>
<evidence type="ECO:0000313" key="2">
    <source>
        <dbReference type="Proteomes" id="UP000017836"/>
    </source>
</evidence>
<name>W1PLR7_AMBTC</name>
<dbReference type="AlphaFoldDB" id="W1PLR7"/>
<accession>W1PLR7</accession>
<sequence>MVFFLCKGTEREIGTKEDLLSFLRLVNGEYATFRENVLGCETLPSLGTVFSFLQCEETRRKIMAVLMGDTKISALFPCFSGNIGGGCFGSHVGGRGGGCGRGNPTADEKDRLECTHCGRLNTQDKHVGIWLDAQGETFQGKIQQQSVKVLPQLLRGSKLPCPLNLKNSW</sequence>
<dbReference type="HOGENOM" id="CLU_1580632_0_0_1"/>
<reference evidence="2" key="1">
    <citation type="journal article" date="2013" name="Science">
        <title>The Amborella genome and the evolution of flowering plants.</title>
        <authorList>
            <consortium name="Amborella Genome Project"/>
        </authorList>
    </citation>
    <scope>NUCLEOTIDE SEQUENCE [LARGE SCALE GENOMIC DNA]</scope>
</reference>